<accession>A0A1W4X0Y8</accession>
<feature type="region of interest" description="Disordered" evidence="5">
    <location>
        <begin position="308"/>
        <end position="346"/>
    </location>
</feature>
<dbReference type="RefSeq" id="XP_018326432.1">
    <property type="nucleotide sequence ID" value="XM_018470930.1"/>
</dbReference>
<dbReference type="STRING" id="224129.A0A1W4X0Y8"/>
<dbReference type="GeneID" id="108737822"/>
<dbReference type="KEGG" id="apln:108737822"/>
<evidence type="ECO:0000256" key="4">
    <source>
        <dbReference type="ARBA" id="ARBA00023242"/>
    </source>
</evidence>
<protein>
    <submittedName>
        <fullName evidence="7">U3 small nucleolar RNA-associated protein 14 homolog B</fullName>
    </submittedName>
</protein>
<feature type="compositionally biased region" description="Polar residues" evidence="5">
    <location>
        <begin position="330"/>
        <end position="346"/>
    </location>
</feature>
<name>A0A1W4X0Y8_AGRPL</name>
<evidence type="ECO:0000313" key="7">
    <source>
        <dbReference type="RefSeq" id="XP_018326432.1"/>
    </source>
</evidence>
<dbReference type="PANTHER" id="PTHR14150:SF12">
    <property type="entry name" value="U3 SMALL NUCLEOLAR RNA-ASSOCIATED PROTEIN 14 HOMOLOG A"/>
    <property type="match status" value="1"/>
</dbReference>
<dbReference type="Proteomes" id="UP000192223">
    <property type="component" value="Unplaced"/>
</dbReference>
<dbReference type="FunCoup" id="A0A1W4X0Y8">
    <property type="interactions" value="1203"/>
</dbReference>
<dbReference type="GO" id="GO:0032040">
    <property type="term" value="C:small-subunit processome"/>
    <property type="evidence" value="ECO:0007669"/>
    <property type="project" value="InterPro"/>
</dbReference>
<comment type="similarity">
    <text evidence="2">Belongs to the UTP14 family.</text>
</comment>
<gene>
    <name evidence="7" type="primary">LOC108737822</name>
</gene>
<dbReference type="OrthoDB" id="277439at2759"/>
<dbReference type="AlphaFoldDB" id="A0A1W4X0Y8"/>
<dbReference type="InParanoid" id="A0A1W4X0Y8"/>
<sequence>MSEESEIDVSDQEYEITEEDHAKLIENIIGLDDKQHIRKATRTEPSTVVSELHLVNSLTGKQGRVYLNDLARSLRSDKRFSKIGKQVETFYKKSKTLEKPLEKPEEDRVKRTVGYENLKNELTKWDPIVTHNRAAINLSFPLVKDINLTNDKKITSRFRIKSDIQKEMENLEPKVEVFNVEEQNKFPLTMEEIAERRKETAKLRAIQSYKAAKNKRENKIKSKKFHRIQRKERLKKEFKEFEELQKTNPEEALKKLEEIEKARAEERVTLRHKSTGKWARNKQIRAKYDKESRQALAQQLQLSRELTQKVKSAADTDSDEEQETVEHDIQINSETNENNPWTNGKITVSQDVGDFISGYRKFWNEQNKHENESRDNKEENRELKGMIKGNANKIDPIDSKNTNENGKKLDTKVKKCFNENNVNNYKETETENNDNEANNCVVKQVAKKSNNKLIKDSEKVVNKKENKKTKDGKLNFALKKLNNRKISCSSKKLEKSLSTSDWEVSAMDTDTLINNLPYIIQAKLEKSLEQKAKKLKRQLGLVDKKNTKNIKKKSNTKVKNPKATKDLLALPMKLKYPKLNEKMIEDTSRKSNQDILQGIDNIPENSIDAILSLDTKKSSELPKNNLNQKDIDPNKFMNAKPSILNTGIPDLLGYDDNVEKENQESAIAEAFQDDKIIDDFAEEKKAETEKEKPKDINLTLPGWGSWGGVGIKVSTRKRKRFISKFPKNIPRKDHKKGNLIIKDNKKSIKPHLVSELPFPFKSVKDFEASIRAPVGNTFIPETAFRKNILPAVMTKMGTIIEPIDNEILLKKKKK</sequence>
<evidence type="ECO:0000313" key="6">
    <source>
        <dbReference type="Proteomes" id="UP000192223"/>
    </source>
</evidence>
<evidence type="ECO:0000256" key="3">
    <source>
        <dbReference type="ARBA" id="ARBA00022553"/>
    </source>
</evidence>
<dbReference type="Pfam" id="PF04615">
    <property type="entry name" value="Utp14"/>
    <property type="match status" value="1"/>
</dbReference>
<keyword evidence="3" id="KW-0597">Phosphoprotein</keyword>
<keyword evidence="4" id="KW-0539">Nucleus</keyword>
<comment type="subcellular location">
    <subcellularLocation>
        <location evidence="1">Nucleus</location>
        <location evidence="1">Nucleolus</location>
    </subcellularLocation>
</comment>
<organism evidence="6 7">
    <name type="scientific">Agrilus planipennis</name>
    <name type="common">Emerald ash borer</name>
    <name type="synonym">Agrilus marcopoli</name>
    <dbReference type="NCBI Taxonomy" id="224129"/>
    <lineage>
        <taxon>Eukaryota</taxon>
        <taxon>Metazoa</taxon>
        <taxon>Ecdysozoa</taxon>
        <taxon>Arthropoda</taxon>
        <taxon>Hexapoda</taxon>
        <taxon>Insecta</taxon>
        <taxon>Pterygota</taxon>
        <taxon>Neoptera</taxon>
        <taxon>Endopterygota</taxon>
        <taxon>Coleoptera</taxon>
        <taxon>Polyphaga</taxon>
        <taxon>Elateriformia</taxon>
        <taxon>Buprestoidea</taxon>
        <taxon>Buprestidae</taxon>
        <taxon>Agrilinae</taxon>
        <taxon>Agrilus</taxon>
    </lineage>
</organism>
<dbReference type="InterPro" id="IPR006709">
    <property type="entry name" value="SSU_processome_Utp14"/>
</dbReference>
<evidence type="ECO:0000256" key="5">
    <source>
        <dbReference type="SAM" id="MobiDB-lite"/>
    </source>
</evidence>
<keyword evidence="6" id="KW-1185">Reference proteome</keyword>
<reference evidence="7" key="1">
    <citation type="submission" date="2025-08" db="UniProtKB">
        <authorList>
            <consortium name="RefSeq"/>
        </authorList>
    </citation>
    <scope>IDENTIFICATION</scope>
    <source>
        <tissue evidence="7">Entire body</tissue>
    </source>
</reference>
<dbReference type="GO" id="GO:0006364">
    <property type="term" value="P:rRNA processing"/>
    <property type="evidence" value="ECO:0007669"/>
    <property type="project" value="InterPro"/>
</dbReference>
<proteinExistence type="inferred from homology"/>
<evidence type="ECO:0000256" key="1">
    <source>
        <dbReference type="ARBA" id="ARBA00004604"/>
    </source>
</evidence>
<evidence type="ECO:0000256" key="2">
    <source>
        <dbReference type="ARBA" id="ARBA00007774"/>
    </source>
</evidence>
<dbReference type="PANTHER" id="PTHR14150">
    <property type="entry name" value="U3 SMALL NUCLEOLAR RNA-ASSOCIATED PROTEIN 14"/>
    <property type="match status" value="1"/>
</dbReference>